<accession>A0A8J7C470</accession>
<protein>
    <submittedName>
        <fullName evidence="1">Uncharacterized protein</fullName>
    </submittedName>
</protein>
<dbReference type="Proteomes" id="UP000598633">
    <property type="component" value="Unassembled WGS sequence"/>
</dbReference>
<dbReference type="PROSITE" id="PS51257">
    <property type="entry name" value="PROKAR_LIPOPROTEIN"/>
    <property type="match status" value="1"/>
</dbReference>
<dbReference type="Pfam" id="PF20244">
    <property type="entry name" value="DUF6599"/>
    <property type="match status" value="1"/>
</dbReference>
<name>A0A8J7C470_9BACT</name>
<dbReference type="EMBL" id="JACXWA010000029">
    <property type="protein sequence ID" value="MBD3870081.1"/>
    <property type="molecule type" value="Genomic_DNA"/>
</dbReference>
<sequence length="309" mass="32422">MTNRLKCVFVVAILAIGCGAGEEPSVDGTGLVDLLPTASSMDGWQIADGPTEYDSEGLFEYLNGGAPLYLDFGFQGMVHVRYQLGDDPLASVTLDVFDMGSELGAFGLYRSGRPPEAEVRPWGAEGYRSGTVAATWKGSVSIQAQADDEQPELIEAMEALVARVADSVDGGTSLPQIIDVLPSEGLAPTSERLVAKDLMSHAFLPGGVLATYRVADDEGTVFFSDLKGEIAVTEAMAGLRAHHEQWGEIVDEIDLIGDGGFQFSDPGLGSGAVVSTGSYVVGVHGGLSSDVQMDLLGRLVDSLASSPME</sequence>
<dbReference type="InterPro" id="IPR046534">
    <property type="entry name" value="DUF6599"/>
</dbReference>
<reference evidence="1 2" key="1">
    <citation type="submission" date="2020-08" db="EMBL/GenBank/DDBJ databases">
        <title>Acidobacteriota in marine sediments use diverse sulfur dissimilation pathways.</title>
        <authorList>
            <person name="Wasmund K."/>
        </authorList>
    </citation>
    <scope>NUCLEOTIDE SEQUENCE [LARGE SCALE GENOMIC DNA]</scope>
    <source>
        <strain evidence="1">MAG AM3-A</strain>
    </source>
</reference>
<proteinExistence type="predicted"/>
<dbReference type="AlphaFoldDB" id="A0A8J7C470"/>
<evidence type="ECO:0000313" key="2">
    <source>
        <dbReference type="Proteomes" id="UP000598633"/>
    </source>
</evidence>
<organism evidence="1 2">
    <name type="scientific">Candidatus Sulfomarinibacter kjeldsenii</name>
    <dbReference type="NCBI Taxonomy" id="2885994"/>
    <lineage>
        <taxon>Bacteria</taxon>
        <taxon>Pseudomonadati</taxon>
        <taxon>Acidobacteriota</taxon>
        <taxon>Thermoanaerobaculia</taxon>
        <taxon>Thermoanaerobaculales</taxon>
        <taxon>Candidatus Sulfomarinibacteraceae</taxon>
        <taxon>Candidatus Sulfomarinibacter</taxon>
    </lineage>
</organism>
<evidence type="ECO:0000313" key="1">
    <source>
        <dbReference type="EMBL" id="MBD3870081.1"/>
    </source>
</evidence>
<gene>
    <name evidence="1" type="ORF">IFJ97_01825</name>
</gene>
<comment type="caution">
    <text evidence="1">The sequence shown here is derived from an EMBL/GenBank/DDBJ whole genome shotgun (WGS) entry which is preliminary data.</text>
</comment>